<dbReference type="SUPFAM" id="SSF47072">
    <property type="entry name" value="Cysteine alpha-hairpin motif"/>
    <property type="match status" value="1"/>
</dbReference>
<evidence type="ECO:0000256" key="3">
    <source>
        <dbReference type="ARBA" id="ARBA00023157"/>
    </source>
</evidence>
<dbReference type="Proteomes" id="UP001431783">
    <property type="component" value="Unassembled WGS sequence"/>
</dbReference>
<gene>
    <name evidence="6" type="ORF">WA026_002998</name>
</gene>
<dbReference type="PANTHER" id="PTHR46811:SF1">
    <property type="entry name" value="COILED-COIL-HELIX-COILED-COIL-HELIX DOMAIN-CONTAINING PROTEIN 7"/>
    <property type="match status" value="1"/>
</dbReference>
<keyword evidence="2" id="KW-0496">Mitochondrion</keyword>
<evidence type="ECO:0000313" key="7">
    <source>
        <dbReference type="Proteomes" id="UP001431783"/>
    </source>
</evidence>
<organism evidence="6 7">
    <name type="scientific">Henosepilachna vigintioctopunctata</name>
    <dbReference type="NCBI Taxonomy" id="420089"/>
    <lineage>
        <taxon>Eukaryota</taxon>
        <taxon>Metazoa</taxon>
        <taxon>Ecdysozoa</taxon>
        <taxon>Arthropoda</taxon>
        <taxon>Hexapoda</taxon>
        <taxon>Insecta</taxon>
        <taxon>Pterygota</taxon>
        <taxon>Neoptera</taxon>
        <taxon>Endopterygota</taxon>
        <taxon>Coleoptera</taxon>
        <taxon>Polyphaga</taxon>
        <taxon>Cucujiformia</taxon>
        <taxon>Coccinelloidea</taxon>
        <taxon>Coccinellidae</taxon>
        <taxon>Epilachninae</taxon>
        <taxon>Epilachnini</taxon>
        <taxon>Henosepilachna</taxon>
    </lineage>
</organism>
<evidence type="ECO:0000256" key="4">
    <source>
        <dbReference type="ARBA" id="ARBA00038205"/>
    </source>
</evidence>
<dbReference type="InterPro" id="IPR051040">
    <property type="entry name" value="COX23"/>
</dbReference>
<dbReference type="GO" id="GO:0005758">
    <property type="term" value="C:mitochondrial intermembrane space"/>
    <property type="evidence" value="ECO:0007669"/>
    <property type="project" value="UniProtKB-SubCell"/>
</dbReference>
<evidence type="ECO:0000256" key="1">
    <source>
        <dbReference type="ARBA" id="ARBA00004569"/>
    </source>
</evidence>
<evidence type="ECO:0000256" key="5">
    <source>
        <dbReference type="ARBA" id="ARBA00039509"/>
    </source>
</evidence>
<comment type="caution">
    <text evidence="6">The sequence shown here is derived from an EMBL/GenBank/DDBJ whole genome shotgun (WGS) entry which is preliminary data.</text>
</comment>
<evidence type="ECO:0000313" key="6">
    <source>
        <dbReference type="EMBL" id="KAK9869248.1"/>
    </source>
</evidence>
<comment type="subcellular location">
    <subcellularLocation>
        <location evidence="1">Mitochondrion intermembrane space</location>
    </subcellularLocation>
</comment>
<dbReference type="PANTHER" id="PTHR46811">
    <property type="entry name" value="COILED-COIL-HELIX-COILED-COIL-HELIX DOMAIN-CONTAINING PROTEIN 7"/>
    <property type="match status" value="1"/>
</dbReference>
<dbReference type="Gene3D" id="1.10.287.1130">
    <property type="entry name" value="CytochromE C oxidase copper chaperone"/>
    <property type="match status" value="1"/>
</dbReference>
<keyword evidence="3" id="KW-1015">Disulfide bond</keyword>
<keyword evidence="7" id="KW-1185">Reference proteome</keyword>
<comment type="similarity">
    <text evidence="4">Belongs to the CHCHD7 family.</text>
</comment>
<accession>A0AAW1TL75</accession>
<evidence type="ECO:0000256" key="2">
    <source>
        <dbReference type="ARBA" id="ARBA00023128"/>
    </source>
</evidence>
<protein>
    <recommendedName>
        <fullName evidence="5">Coiled-coil-helix-coiled-coil-helix domain-containing protein 7</fullName>
    </recommendedName>
</protein>
<proteinExistence type="inferred from homology"/>
<reference evidence="6 7" key="1">
    <citation type="submission" date="2023-03" db="EMBL/GenBank/DDBJ databases">
        <title>Genome insight into feeding habits of ladybird beetles.</title>
        <authorList>
            <person name="Li H.-S."/>
            <person name="Huang Y.-H."/>
            <person name="Pang H."/>
        </authorList>
    </citation>
    <scope>NUCLEOTIDE SEQUENCE [LARGE SCALE GENOMIC DNA]</scope>
    <source>
        <strain evidence="6">SYSU_2023b</strain>
        <tissue evidence="6">Whole body</tissue>
    </source>
</reference>
<dbReference type="InterPro" id="IPR009069">
    <property type="entry name" value="Cys_alpha_HP_mot_SF"/>
</dbReference>
<dbReference type="AlphaFoldDB" id="A0AAW1TL75"/>
<sequence>MSRLKNDGAIKNPCLKEQELTYKCFNDNNYDHSKCQLYIENYKTCKTFWHHVKMDRQRRGIRPYIPDVEDREQVKKEFLHKTGL</sequence>
<dbReference type="GO" id="GO:0033108">
    <property type="term" value="P:mitochondrial respiratory chain complex assembly"/>
    <property type="evidence" value="ECO:0007669"/>
    <property type="project" value="TreeGrafter"/>
</dbReference>
<name>A0AAW1TL75_9CUCU</name>
<dbReference type="EMBL" id="JARQZJ010000001">
    <property type="protein sequence ID" value="KAK9869248.1"/>
    <property type="molecule type" value="Genomic_DNA"/>
</dbReference>